<protein>
    <recommendedName>
        <fullName evidence="4">Tectonic-1-3 N-terminal domain-containing protein</fullName>
    </recommendedName>
</protein>
<dbReference type="EnsemblMetazoa" id="LLOJ008634-RA">
    <property type="protein sequence ID" value="LLOJ008634-PA"/>
    <property type="gene ID" value="LLOJ008634"/>
</dbReference>
<evidence type="ECO:0000256" key="3">
    <source>
        <dbReference type="SAM" id="SignalP"/>
    </source>
</evidence>
<dbReference type="InterPro" id="IPR057724">
    <property type="entry name" value="TCTN1-3_N"/>
</dbReference>
<proteinExistence type="predicted"/>
<dbReference type="AlphaFoldDB" id="A0A1B0CUJ9"/>
<dbReference type="VEuPathDB" id="VectorBase:LLONM1_005071"/>
<feature type="signal peptide" evidence="3">
    <location>
        <begin position="1"/>
        <end position="18"/>
    </location>
</feature>
<evidence type="ECO:0000259" key="4">
    <source>
        <dbReference type="Pfam" id="PF25752"/>
    </source>
</evidence>
<keyword evidence="3" id="KW-0732">Signal</keyword>
<organism evidence="5 6">
    <name type="scientific">Lutzomyia longipalpis</name>
    <name type="common">Sand fly</name>
    <dbReference type="NCBI Taxonomy" id="7200"/>
    <lineage>
        <taxon>Eukaryota</taxon>
        <taxon>Metazoa</taxon>
        <taxon>Ecdysozoa</taxon>
        <taxon>Arthropoda</taxon>
        <taxon>Hexapoda</taxon>
        <taxon>Insecta</taxon>
        <taxon>Pterygota</taxon>
        <taxon>Neoptera</taxon>
        <taxon>Endopterygota</taxon>
        <taxon>Diptera</taxon>
        <taxon>Nematocera</taxon>
        <taxon>Psychodoidea</taxon>
        <taxon>Psychodidae</taxon>
        <taxon>Lutzomyia</taxon>
        <taxon>Lutzomyia</taxon>
    </lineage>
</organism>
<evidence type="ECO:0000256" key="2">
    <source>
        <dbReference type="SAM" id="Phobius"/>
    </source>
</evidence>
<sequence>MKLFVALLTLLGITVVHGDRALVKIGVSKTTMAPVVTTESSSTTTTTVATTTTTLSTSTTTQSTSTTSTSKDNTTVSASSTTSTTTLAPPANATDVPDAKNQTTNATEAVKIPRRIRLQQEQSYYCKCDLKINVCDVDCCCDIDCTGDMLKLFDCHEAYISTTDYHTLHGLPSCRVSSSIFCVLRNNLHRYDYEEFDESLSAWRVHHWPDTIEETPADSGRDFYRLHDPIAISIEGAPGVLGIPLSLSGGGVCHVEESIKFLTNTHSTCLRRRDENFSMEYLTKLSSVEIPPKPDISCSEASNSCLAVEIFHCLGTQCLGFNVSDSPGLFPFNLMLKFTHNFTHIVKVEATAVEKTLPAHVKSHHQRIEVLFATVNESHSHTVSGNIGYLPGKPVIFSHIHSVNISEDKQESLIDYFHPNRTSEDEDYHMALPKSHDGLCLWRHSSSSQDTQETLNFAENQIRTCDIHLLDTLNITQETNFTEICRNFHRKILQYLLMFPNVTENLSTEELYVSEFGNPRNDTSNWIQIDLRGIAQGATIEGIFDATDDTITCRNMIIRAKHVYQFGRLEVAGNRHQALIERASVDFGPRVDLQFRISEDFRVPIFHVVSFVDLTHRVRNLAAHPLASLLLLILCLFGTSMWME</sequence>
<reference evidence="5" key="1">
    <citation type="submission" date="2020-05" db="UniProtKB">
        <authorList>
            <consortium name="EnsemblMetazoa"/>
        </authorList>
    </citation>
    <scope>IDENTIFICATION</scope>
    <source>
        <strain evidence="5">Jacobina</strain>
    </source>
</reference>
<keyword evidence="2" id="KW-0472">Membrane</keyword>
<evidence type="ECO:0000313" key="6">
    <source>
        <dbReference type="Proteomes" id="UP000092461"/>
    </source>
</evidence>
<feature type="compositionally biased region" description="Low complexity" evidence="1">
    <location>
        <begin position="52"/>
        <end position="94"/>
    </location>
</feature>
<keyword evidence="6" id="KW-1185">Reference proteome</keyword>
<dbReference type="EMBL" id="AJWK01029292">
    <property type="status" value="NOT_ANNOTATED_CDS"/>
    <property type="molecule type" value="Genomic_DNA"/>
</dbReference>
<evidence type="ECO:0000313" key="5">
    <source>
        <dbReference type="EnsemblMetazoa" id="LLOJ008634-PA"/>
    </source>
</evidence>
<feature type="region of interest" description="Disordered" evidence="1">
    <location>
        <begin position="52"/>
        <end position="107"/>
    </location>
</feature>
<feature type="domain" description="Tectonic-1-3 N-terminal" evidence="4">
    <location>
        <begin position="120"/>
        <end position="189"/>
    </location>
</feature>
<feature type="chain" id="PRO_5008406159" description="Tectonic-1-3 N-terminal domain-containing protein" evidence="3">
    <location>
        <begin position="19"/>
        <end position="644"/>
    </location>
</feature>
<feature type="transmembrane region" description="Helical" evidence="2">
    <location>
        <begin position="621"/>
        <end position="643"/>
    </location>
</feature>
<name>A0A1B0CUJ9_LUTLO</name>
<dbReference type="Proteomes" id="UP000092461">
    <property type="component" value="Unassembled WGS sequence"/>
</dbReference>
<dbReference type="PANTHER" id="PTHR14611:SF2">
    <property type="entry name" value="TECTONIC"/>
    <property type="match status" value="1"/>
</dbReference>
<dbReference type="PANTHER" id="PTHR14611">
    <property type="entry name" value="TECTONIC FAMILY MEMBER"/>
    <property type="match status" value="1"/>
</dbReference>
<dbReference type="Pfam" id="PF25752">
    <property type="entry name" value="DUF1619_N"/>
    <property type="match status" value="1"/>
</dbReference>
<accession>A0A1B0CUJ9</accession>
<keyword evidence="2" id="KW-0812">Transmembrane</keyword>
<dbReference type="GO" id="GO:0060271">
    <property type="term" value="P:cilium assembly"/>
    <property type="evidence" value="ECO:0007669"/>
    <property type="project" value="TreeGrafter"/>
</dbReference>
<dbReference type="InterPro" id="IPR040354">
    <property type="entry name" value="TCTN1-3"/>
</dbReference>
<dbReference type="VEuPathDB" id="VectorBase:LLOJ008634"/>
<dbReference type="GO" id="GO:0035869">
    <property type="term" value="C:ciliary transition zone"/>
    <property type="evidence" value="ECO:0007669"/>
    <property type="project" value="TreeGrafter"/>
</dbReference>
<evidence type="ECO:0000256" key="1">
    <source>
        <dbReference type="SAM" id="MobiDB-lite"/>
    </source>
</evidence>
<keyword evidence="2" id="KW-1133">Transmembrane helix</keyword>